<dbReference type="InterPro" id="IPR001375">
    <property type="entry name" value="Peptidase_S9_cat"/>
</dbReference>
<keyword evidence="2 8" id="KW-0645">Protease</keyword>
<dbReference type="AlphaFoldDB" id="A0A7Z9C8N2"/>
<name>A0A7Z9C8N2_9ACTO</name>
<dbReference type="Pfam" id="PF02897">
    <property type="entry name" value="Peptidase_S9_N"/>
    <property type="match status" value="1"/>
</dbReference>
<sequence>MVNLRETLDSSRDSEENFLSNKRHPAKDDPTLPAGPTEEPVSASSNPEDVSAAPATAPHPPVAKKIPTERVFHGDTYIDNYEWLRNKEDPEVLELLGAENAYTDALLAPLEPLRQNLYAEYKARTVEADTTVPQRCGDWWYYERTWEGRQYPAVYRIPATGEERPQPGGPYEQLVWDGNSLAAGEEFFRVSGFMPSPDGKLGAMGVDFQGGETFTLRVFEIETGLVVDDSVTNIGYGLAWAADSSGVFYTRTNAAWRSYQVWLHPLAAQTDILLFQEDDERFEVSLEASRNNKWATVTSESRTTTEVRLIPTASPADQSTHYVVLPRQDGLEYQVEPAGNQLLITHNLNNPDFEIASAPMHTSNLAEWVTVFSPQAGERIDAVEAYRDFAVISMRSGGETELRVMHRATRPPRVLLDAPAIALPTPQLAESAPAPEAGATASAPESSAAASPASTTPNTAASQIAAASGAVPVTGETGEAAQTASETETETESAANTPATEWETPVVIPRVPGSTVTTQPDAYWEASEVVYTEQSLLEPPTQRVFEPATRRQHTLKQRQVPGYDHTRYEQQNVWVTARDGVQVPMTIVYRKGLQPDGTNPGYIYGYGSYEISLDPYFSVSWASFLDRGVVIAWTHLRGGGELGRAWYEDGKLDKKKNTFHDFVDCGKWLLESGWVAPGRLAAEGASAGGLLIGAAINEAPELFRTVVAGVPFVDALTTILQPELPLTVGEWEEWGNPVEDPDVYAYMKSYSPVENVRQVQYPSVLATTSLNDVRVFYVEAAKWVQVLREQTANDPDRPILLKIEMVAGHAGKSGRYGAWEQRAFEQAWLLDQIDAGTLLPVAGAENSAPNAGE</sequence>
<dbReference type="SUPFAM" id="SSF53474">
    <property type="entry name" value="alpha/beta-Hydrolases"/>
    <property type="match status" value="1"/>
</dbReference>
<feature type="domain" description="Peptidase S9 prolyl oligopeptidase catalytic" evidence="6">
    <location>
        <begin position="617"/>
        <end position="833"/>
    </location>
</feature>
<keyword evidence="3 8" id="KW-0378">Hydrolase</keyword>
<evidence type="ECO:0000256" key="1">
    <source>
        <dbReference type="ARBA" id="ARBA00005228"/>
    </source>
</evidence>
<reference evidence="8 9" key="1">
    <citation type="submission" date="2018-11" db="EMBL/GenBank/DDBJ databases">
        <authorList>
            <consortium name="Pathogen Informatics"/>
        </authorList>
    </citation>
    <scope>NUCLEOTIDE SEQUENCE [LARGE SCALE GENOMIC DNA]</scope>
    <source>
        <strain evidence="8 9">NCTC10327</strain>
    </source>
</reference>
<dbReference type="PANTHER" id="PTHR11757">
    <property type="entry name" value="PROTEASE FAMILY S9A OLIGOPEPTIDASE"/>
    <property type="match status" value="1"/>
</dbReference>
<evidence type="ECO:0000256" key="4">
    <source>
        <dbReference type="ARBA" id="ARBA00022825"/>
    </source>
</evidence>
<organism evidence="8 9">
    <name type="scientific">Actinobaculum suis</name>
    <dbReference type="NCBI Taxonomy" id="1657"/>
    <lineage>
        <taxon>Bacteria</taxon>
        <taxon>Bacillati</taxon>
        <taxon>Actinomycetota</taxon>
        <taxon>Actinomycetes</taxon>
        <taxon>Actinomycetales</taxon>
        <taxon>Actinomycetaceae</taxon>
        <taxon>Actinobaculum</taxon>
    </lineage>
</organism>
<evidence type="ECO:0000259" key="6">
    <source>
        <dbReference type="Pfam" id="PF00326"/>
    </source>
</evidence>
<dbReference type="InterPro" id="IPR029058">
    <property type="entry name" value="AB_hydrolase_fold"/>
</dbReference>
<evidence type="ECO:0000256" key="2">
    <source>
        <dbReference type="ARBA" id="ARBA00022670"/>
    </source>
</evidence>
<dbReference type="SUPFAM" id="SSF50993">
    <property type="entry name" value="Peptidase/esterase 'gauge' domain"/>
    <property type="match status" value="1"/>
</dbReference>
<comment type="similarity">
    <text evidence="1">Belongs to the peptidase S9A family.</text>
</comment>
<feature type="compositionally biased region" description="Basic and acidic residues" evidence="5">
    <location>
        <begin position="1"/>
        <end position="15"/>
    </location>
</feature>
<evidence type="ECO:0000313" key="8">
    <source>
        <dbReference type="EMBL" id="VDG75370.1"/>
    </source>
</evidence>
<feature type="region of interest" description="Disordered" evidence="5">
    <location>
        <begin position="428"/>
        <end position="506"/>
    </location>
</feature>
<accession>A0A7Z9C8N2</accession>
<dbReference type="Proteomes" id="UP000269974">
    <property type="component" value="Unassembled WGS sequence"/>
</dbReference>
<dbReference type="RefSeq" id="WP_185933542.1">
    <property type="nucleotide sequence ID" value="NZ_UYIO01000001.1"/>
</dbReference>
<dbReference type="InterPro" id="IPR023302">
    <property type="entry name" value="Pept_S9A_N"/>
</dbReference>
<feature type="region of interest" description="Disordered" evidence="5">
    <location>
        <begin position="1"/>
        <end position="65"/>
    </location>
</feature>
<evidence type="ECO:0000256" key="3">
    <source>
        <dbReference type="ARBA" id="ARBA00022801"/>
    </source>
</evidence>
<dbReference type="EMBL" id="UYIO01000001">
    <property type="protein sequence ID" value="VDG75370.1"/>
    <property type="molecule type" value="Genomic_DNA"/>
</dbReference>
<dbReference type="Gene3D" id="2.130.10.120">
    <property type="entry name" value="Prolyl oligopeptidase, N-terminal domain"/>
    <property type="match status" value="1"/>
</dbReference>
<feature type="domain" description="Peptidase S9A N-terminal" evidence="7">
    <location>
        <begin position="61"/>
        <end position="409"/>
    </location>
</feature>
<dbReference type="GO" id="GO:0006508">
    <property type="term" value="P:proteolysis"/>
    <property type="evidence" value="ECO:0007669"/>
    <property type="project" value="UniProtKB-KW"/>
</dbReference>
<dbReference type="Pfam" id="PF00326">
    <property type="entry name" value="Peptidase_S9"/>
    <property type="match status" value="1"/>
</dbReference>
<dbReference type="InterPro" id="IPR002470">
    <property type="entry name" value="Peptidase_S9A"/>
</dbReference>
<evidence type="ECO:0000256" key="5">
    <source>
        <dbReference type="SAM" id="MobiDB-lite"/>
    </source>
</evidence>
<evidence type="ECO:0000313" key="9">
    <source>
        <dbReference type="Proteomes" id="UP000269974"/>
    </source>
</evidence>
<proteinExistence type="inferred from homology"/>
<feature type="compositionally biased region" description="Low complexity" evidence="5">
    <location>
        <begin position="429"/>
        <end position="501"/>
    </location>
</feature>
<dbReference type="GO" id="GO:0004252">
    <property type="term" value="F:serine-type endopeptidase activity"/>
    <property type="evidence" value="ECO:0007669"/>
    <property type="project" value="UniProtKB-EC"/>
</dbReference>
<dbReference type="InterPro" id="IPR051543">
    <property type="entry name" value="Serine_Peptidase_S9A"/>
</dbReference>
<protein>
    <submittedName>
        <fullName evidence="8">Protease 2</fullName>
        <ecNumber evidence="8">3.4.21.83</ecNumber>
    </submittedName>
</protein>
<keyword evidence="4" id="KW-0720">Serine protease</keyword>
<dbReference type="PANTHER" id="PTHR11757:SF19">
    <property type="entry name" value="PROLYL ENDOPEPTIDASE-LIKE"/>
    <property type="match status" value="1"/>
</dbReference>
<evidence type="ECO:0000259" key="7">
    <source>
        <dbReference type="Pfam" id="PF02897"/>
    </source>
</evidence>
<dbReference type="PRINTS" id="PR00862">
    <property type="entry name" value="PROLIGOPTASE"/>
</dbReference>
<dbReference type="Gene3D" id="3.40.50.1820">
    <property type="entry name" value="alpha/beta hydrolase"/>
    <property type="match status" value="1"/>
</dbReference>
<gene>
    <name evidence="8" type="primary">ptrB</name>
    <name evidence="8" type="ORF">NCTC10327_00096</name>
</gene>
<dbReference type="EC" id="3.4.21.83" evidence="8"/>
<comment type="caution">
    <text evidence="8">The sequence shown here is derived from an EMBL/GenBank/DDBJ whole genome shotgun (WGS) entry which is preliminary data.</text>
</comment>